<dbReference type="GO" id="GO:0005525">
    <property type="term" value="F:GTP binding"/>
    <property type="evidence" value="ECO:0007669"/>
    <property type="project" value="UniProtKB-UniRule"/>
</dbReference>
<keyword evidence="5 7" id="KW-0694">RNA-binding</keyword>
<evidence type="ECO:0000256" key="4">
    <source>
        <dbReference type="ARBA" id="ARBA00022741"/>
    </source>
</evidence>
<dbReference type="GO" id="GO:0070181">
    <property type="term" value="F:small ribosomal subunit rRNA binding"/>
    <property type="evidence" value="ECO:0007669"/>
    <property type="project" value="UniProtKB-UniRule"/>
</dbReference>
<dbReference type="Gene3D" id="3.30.300.20">
    <property type="match status" value="1"/>
</dbReference>
<feature type="region of interest" description="G3" evidence="8">
    <location>
        <begin position="75"/>
        <end position="78"/>
    </location>
</feature>
<evidence type="ECO:0000256" key="7">
    <source>
        <dbReference type="HAMAP-Rule" id="MF_00367"/>
    </source>
</evidence>
<feature type="region of interest" description="G5" evidence="8">
    <location>
        <begin position="164"/>
        <end position="166"/>
    </location>
</feature>
<dbReference type="InterPro" id="IPR009019">
    <property type="entry name" value="KH_sf_prok-type"/>
</dbReference>
<keyword evidence="7" id="KW-0699">rRNA-binding</keyword>
<sequence>MEEKEESKAPALRNHRAGFVSIIGKPNVGKSTLMNVLVGEKMSIITSKAQTTRHRILGILNGKHEDIPFQLVYSDTPGVIKPAYKLHDSMMTFVKGSLEDADVVLFVVEVGEKVSDHEVLPLLGRADAPVVLVLNKIDLSNDEEVKLKMGEWENEIHPAAIIPISALENANIETLFDAVITRLPFHPPYFDEDELTDKPERFFASEMIREKIFLNYRQEIPYSSEVVITEFKEKDDIIVIRAEILVERKSQKGIIIGEKGEMLKKVGSQARHDLEAFFGKKVFLEQHVKVEPDWRSKENKLRQFGYQE</sequence>
<dbReference type="EMBL" id="VCEJ01000004">
    <property type="protein sequence ID" value="TLU99996.1"/>
    <property type="molecule type" value="Genomic_DNA"/>
</dbReference>
<dbReference type="InterPro" id="IPR015946">
    <property type="entry name" value="KH_dom-like_a/b"/>
</dbReference>
<keyword evidence="7" id="KW-0472">Membrane</keyword>
<feature type="binding site" evidence="7">
    <location>
        <begin position="24"/>
        <end position="31"/>
    </location>
    <ligand>
        <name>GTP</name>
        <dbReference type="ChEBI" id="CHEBI:37565"/>
    </ligand>
</feature>
<dbReference type="InterPro" id="IPR005225">
    <property type="entry name" value="Small_GTP-bd"/>
</dbReference>
<dbReference type="PANTHER" id="PTHR42698">
    <property type="entry name" value="GTPASE ERA"/>
    <property type="match status" value="1"/>
</dbReference>
<dbReference type="CDD" id="cd22534">
    <property type="entry name" value="KH-II_Era"/>
    <property type="match status" value="1"/>
</dbReference>
<comment type="subunit">
    <text evidence="7">Monomer.</text>
</comment>
<dbReference type="Pfam" id="PF01926">
    <property type="entry name" value="MMR_HSR1"/>
    <property type="match status" value="1"/>
</dbReference>
<dbReference type="FunFam" id="3.30.300.20:FF:000003">
    <property type="entry name" value="GTPase Era"/>
    <property type="match status" value="1"/>
</dbReference>
<dbReference type="InterPro" id="IPR027417">
    <property type="entry name" value="P-loop_NTPase"/>
</dbReference>
<feature type="domain" description="Era-type G" evidence="11">
    <location>
        <begin position="16"/>
        <end position="185"/>
    </location>
</feature>
<gene>
    <name evidence="7" type="primary">era</name>
    <name evidence="12" type="ORF">FEN17_10810</name>
</gene>
<evidence type="ECO:0000313" key="12">
    <source>
        <dbReference type="EMBL" id="TLU99996.1"/>
    </source>
</evidence>
<organism evidence="12 13">
    <name type="scientific">Dyadobacter luticola</name>
    <dbReference type="NCBI Taxonomy" id="1979387"/>
    <lineage>
        <taxon>Bacteria</taxon>
        <taxon>Pseudomonadati</taxon>
        <taxon>Bacteroidota</taxon>
        <taxon>Cytophagia</taxon>
        <taxon>Cytophagales</taxon>
        <taxon>Spirosomataceae</taxon>
        <taxon>Dyadobacter</taxon>
    </lineage>
</organism>
<reference evidence="12 13" key="1">
    <citation type="submission" date="2019-05" db="EMBL/GenBank/DDBJ databases">
        <authorList>
            <person name="Qu J.-H."/>
        </authorList>
    </citation>
    <scope>NUCLEOTIDE SEQUENCE [LARGE SCALE GENOMIC DNA]</scope>
    <source>
        <strain evidence="12 13">T17</strain>
    </source>
</reference>
<keyword evidence="7" id="KW-1003">Cell membrane</keyword>
<dbReference type="Proteomes" id="UP000306402">
    <property type="component" value="Unassembled WGS sequence"/>
</dbReference>
<dbReference type="InterPro" id="IPR005662">
    <property type="entry name" value="GTPase_Era-like"/>
</dbReference>
<keyword evidence="7" id="KW-0963">Cytoplasm</keyword>
<keyword evidence="6 7" id="KW-0342">GTP-binding</keyword>
<feature type="region of interest" description="G4" evidence="8">
    <location>
        <begin position="135"/>
        <end position="138"/>
    </location>
</feature>
<dbReference type="GO" id="GO:0005886">
    <property type="term" value="C:plasma membrane"/>
    <property type="evidence" value="ECO:0007669"/>
    <property type="project" value="UniProtKB-SubCell"/>
</dbReference>
<dbReference type="InterPro" id="IPR030388">
    <property type="entry name" value="G_ERA_dom"/>
</dbReference>
<feature type="region of interest" description="G1" evidence="8">
    <location>
        <begin position="24"/>
        <end position="31"/>
    </location>
</feature>
<dbReference type="SUPFAM" id="SSF54814">
    <property type="entry name" value="Prokaryotic type KH domain (KH-domain type II)"/>
    <property type="match status" value="1"/>
</dbReference>
<dbReference type="GO" id="GO:0043024">
    <property type="term" value="F:ribosomal small subunit binding"/>
    <property type="evidence" value="ECO:0007669"/>
    <property type="project" value="TreeGrafter"/>
</dbReference>
<dbReference type="NCBIfam" id="NF000908">
    <property type="entry name" value="PRK00089.1"/>
    <property type="match status" value="1"/>
</dbReference>
<dbReference type="AlphaFoldDB" id="A0A5R9KVB3"/>
<dbReference type="PRINTS" id="PR00449">
    <property type="entry name" value="RASTRNSFRMNG"/>
</dbReference>
<dbReference type="Pfam" id="PF07650">
    <property type="entry name" value="KH_2"/>
    <property type="match status" value="1"/>
</dbReference>
<dbReference type="CDD" id="cd04163">
    <property type="entry name" value="Era"/>
    <property type="match status" value="1"/>
</dbReference>
<evidence type="ECO:0000256" key="2">
    <source>
        <dbReference type="ARBA" id="ARBA00020484"/>
    </source>
</evidence>
<comment type="similarity">
    <text evidence="1 7 8 9">Belongs to the TRAFAC class TrmE-Era-EngA-EngB-Septin-like GTPase superfamily. Era GTPase family.</text>
</comment>
<evidence type="ECO:0000259" key="11">
    <source>
        <dbReference type="PROSITE" id="PS51713"/>
    </source>
</evidence>
<evidence type="ECO:0000313" key="13">
    <source>
        <dbReference type="Proteomes" id="UP000306402"/>
    </source>
</evidence>
<evidence type="ECO:0000256" key="5">
    <source>
        <dbReference type="ARBA" id="ARBA00022884"/>
    </source>
</evidence>
<feature type="binding site" evidence="7">
    <location>
        <begin position="75"/>
        <end position="79"/>
    </location>
    <ligand>
        <name>GTP</name>
        <dbReference type="ChEBI" id="CHEBI:37565"/>
    </ligand>
</feature>
<dbReference type="Gene3D" id="3.40.50.300">
    <property type="entry name" value="P-loop containing nucleotide triphosphate hydrolases"/>
    <property type="match status" value="1"/>
</dbReference>
<dbReference type="GO" id="GO:0005829">
    <property type="term" value="C:cytosol"/>
    <property type="evidence" value="ECO:0007669"/>
    <property type="project" value="TreeGrafter"/>
</dbReference>
<dbReference type="GO" id="GO:0000028">
    <property type="term" value="P:ribosomal small subunit assembly"/>
    <property type="evidence" value="ECO:0007669"/>
    <property type="project" value="TreeGrafter"/>
</dbReference>
<accession>A0A5R9KVB3</accession>
<feature type="region of interest" description="G2" evidence="8">
    <location>
        <begin position="50"/>
        <end position="54"/>
    </location>
</feature>
<dbReference type="GO" id="GO:0003924">
    <property type="term" value="F:GTPase activity"/>
    <property type="evidence" value="ECO:0007669"/>
    <property type="project" value="UniProtKB-UniRule"/>
</dbReference>
<comment type="function">
    <text evidence="7">An essential GTPase that binds both GDP and GTP, with rapid nucleotide exchange. Plays a role in 16S rRNA processing and 30S ribosomal subunit biogenesis and possibly also in cell cycle regulation and energy metabolism.</text>
</comment>
<evidence type="ECO:0000256" key="9">
    <source>
        <dbReference type="RuleBase" id="RU003761"/>
    </source>
</evidence>
<comment type="caution">
    <text evidence="12">The sequence shown here is derived from an EMBL/GenBank/DDBJ whole genome shotgun (WGS) entry which is preliminary data.</text>
</comment>
<dbReference type="PROSITE" id="PS50823">
    <property type="entry name" value="KH_TYPE_2"/>
    <property type="match status" value="1"/>
</dbReference>
<evidence type="ECO:0000256" key="8">
    <source>
        <dbReference type="PROSITE-ProRule" id="PRU01050"/>
    </source>
</evidence>
<protein>
    <recommendedName>
        <fullName evidence="2 7">GTPase Era</fullName>
    </recommendedName>
</protein>
<evidence type="ECO:0000256" key="1">
    <source>
        <dbReference type="ARBA" id="ARBA00007921"/>
    </source>
</evidence>
<proteinExistence type="inferred from homology"/>
<dbReference type="SUPFAM" id="SSF52540">
    <property type="entry name" value="P-loop containing nucleoside triphosphate hydrolases"/>
    <property type="match status" value="1"/>
</dbReference>
<evidence type="ECO:0000259" key="10">
    <source>
        <dbReference type="PROSITE" id="PS50823"/>
    </source>
</evidence>
<dbReference type="InterPro" id="IPR004044">
    <property type="entry name" value="KH_dom_type_2"/>
</dbReference>
<dbReference type="InterPro" id="IPR006073">
    <property type="entry name" value="GTP-bd"/>
</dbReference>
<feature type="domain" description="KH type-2" evidence="10">
    <location>
        <begin position="208"/>
        <end position="292"/>
    </location>
</feature>
<keyword evidence="13" id="KW-1185">Reference proteome</keyword>
<keyword evidence="3 7" id="KW-0690">Ribosome biogenesis</keyword>
<dbReference type="NCBIfam" id="TIGR00231">
    <property type="entry name" value="small_GTP"/>
    <property type="match status" value="1"/>
</dbReference>
<comment type="subcellular location">
    <subcellularLocation>
        <location evidence="7">Cytoplasm</location>
    </subcellularLocation>
    <subcellularLocation>
        <location evidence="7">Cell membrane</location>
        <topology evidence="7">Peripheral membrane protein</topology>
    </subcellularLocation>
</comment>
<feature type="binding site" evidence="7">
    <location>
        <begin position="135"/>
        <end position="138"/>
    </location>
    <ligand>
        <name>GTP</name>
        <dbReference type="ChEBI" id="CHEBI:37565"/>
    </ligand>
</feature>
<dbReference type="OrthoDB" id="9805918at2"/>
<evidence type="ECO:0000256" key="3">
    <source>
        <dbReference type="ARBA" id="ARBA00022517"/>
    </source>
</evidence>
<dbReference type="PROSITE" id="PS51713">
    <property type="entry name" value="G_ERA"/>
    <property type="match status" value="1"/>
</dbReference>
<dbReference type="HAMAP" id="MF_00367">
    <property type="entry name" value="GTPase_Era"/>
    <property type="match status" value="1"/>
</dbReference>
<dbReference type="PANTHER" id="PTHR42698:SF1">
    <property type="entry name" value="GTPASE ERA, MITOCHONDRIAL"/>
    <property type="match status" value="1"/>
</dbReference>
<dbReference type="RefSeq" id="WP_138365381.1">
    <property type="nucleotide sequence ID" value="NZ_VCEJ01000004.1"/>
</dbReference>
<dbReference type="NCBIfam" id="TIGR00436">
    <property type="entry name" value="era"/>
    <property type="match status" value="1"/>
</dbReference>
<keyword evidence="4 7" id="KW-0547">Nucleotide-binding</keyword>
<evidence type="ECO:0000256" key="6">
    <source>
        <dbReference type="ARBA" id="ARBA00023134"/>
    </source>
</evidence>
<name>A0A5R9KVB3_9BACT</name>